<name>A0A399CZ90_9BACT</name>
<feature type="domain" description="RNA polymerase sigma-70 region 2" evidence="5">
    <location>
        <begin position="32"/>
        <end position="94"/>
    </location>
</feature>
<dbReference type="PANTHER" id="PTHR43133">
    <property type="entry name" value="RNA POLYMERASE ECF-TYPE SIGMA FACTO"/>
    <property type="match status" value="1"/>
</dbReference>
<dbReference type="Gene3D" id="1.10.1740.10">
    <property type="match status" value="1"/>
</dbReference>
<dbReference type="GO" id="GO:0016987">
    <property type="term" value="F:sigma factor activity"/>
    <property type="evidence" value="ECO:0007669"/>
    <property type="project" value="UniProtKB-KW"/>
</dbReference>
<dbReference type="InterPro" id="IPR014284">
    <property type="entry name" value="RNA_pol_sigma-70_dom"/>
</dbReference>
<dbReference type="InterPro" id="IPR039425">
    <property type="entry name" value="RNA_pol_sigma-70-like"/>
</dbReference>
<evidence type="ECO:0000256" key="1">
    <source>
        <dbReference type="ARBA" id="ARBA00010641"/>
    </source>
</evidence>
<comment type="similarity">
    <text evidence="1">Belongs to the sigma-70 factor family. ECF subfamily.</text>
</comment>
<protein>
    <submittedName>
        <fullName evidence="7">RNA polymerase sigma-70 factor</fullName>
    </submittedName>
</protein>
<evidence type="ECO:0000313" key="7">
    <source>
        <dbReference type="EMBL" id="RIH63802.1"/>
    </source>
</evidence>
<evidence type="ECO:0000256" key="3">
    <source>
        <dbReference type="ARBA" id="ARBA00023082"/>
    </source>
</evidence>
<dbReference type="NCBIfam" id="TIGR02937">
    <property type="entry name" value="sigma70-ECF"/>
    <property type="match status" value="1"/>
</dbReference>
<dbReference type="InterPro" id="IPR036388">
    <property type="entry name" value="WH-like_DNA-bd_sf"/>
</dbReference>
<dbReference type="InterPro" id="IPR013325">
    <property type="entry name" value="RNA_pol_sigma_r2"/>
</dbReference>
<keyword evidence="2" id="KW-0805">Transcription regulation</keyword>
<proteinExistence type="inferred from homology"/>
<dbReference type="SUPFAM" id="SSF88659">
    <property type="entry name" value="Sigma3 and sigma4 domains of RNA polymerase sigma factors"/>
    <property type="match status" value="1"/>
</dbReference>
<dbReference type="InterPro" id="IPR013249">
    <property type="entry name" value="RNA_pol_sigma70_r4_t2"/>
</dbReference>
<dbReference type="EMBL" id="QWET01000016">
    <property type="protein sequence ID" value="RIH63802.1"/>
    <property type="molecule type" value="Genomic_DNA"/>
</dbReference>
<feature type="domain" description="RNA polymerase sigma factor 70 region 4 type 2" evidence="6">
    <location>
        <begin position="127"/>
        <end position="176"/>
    </location>
</feature>
<dbReference type="Gene3D" id="1.10.10.10">
    <property type="entry name" value="Winged helix-like DNA-binding domain superfamily/Winged helix DNA-binding domain"/>
    <property type="match status" value="1"/>
</dbReference>
<evidence type="ECO:0000256" key="2">
    <source>
        <dbReference type="ARBA" id="ARBA00023015"/>
    </source>
</evidence>
<reference evidence="7 8" key="1">
    <citation type="journal article" date="2015" name="Int. J. Syst. Evol. Microbiol.">
        <title>Mariniphaga sediminis sp. nov., isolated from coastal sediment.</title>
        <authorList>
            <person name="Wang F.Q."/>
            <person name="Shen Q.Y."/>
            <person name="Chen G.J."/>
            <person name="Du Z.J."/>
        </authorList>
    </citation>
    <scope>NUCLEOTIDE SEQUENCE [LARGE SCALE GENOMIC DNA]</scope>
    <source>
        <strain evidence="7 8">SY21</strain>
    </source>
</reference>
<evidence type="ECO:0000256" key="4">
    <source>
        <dbReference type="ARBA" id="ARBA00023163"/>
    </source>
</evidence>
<accession>A0A399CZ90</accession>
<dbReference type="CDD" id="cd06171">
    <property type="entry name" value="Sigma70_r4"/>
    <property type="match status" value="1"/>
</dbReference>
<dbReference type="InterPro" id="IPR014327">
    <property type="entry name" value="RNA_pol_sigma70_bacteroid"/>
</dbReference>
<evidence type="ECO:0000259" key="5">
    <source>
        <dbReference type="Pfam" id="PF04542"/>
    </source>
</evidence>
<keyword evidence="8" id="KW-1185">Reference proteome</keyword>
<gene>
    <name evidence="7" type="ORF">D1164_17865</name>
</gene>
<dbReference type="OrthoDB" id="1493347at2"/>
<dbReference type="SUPFAM" id="SSF88946">
    <property type="entry name" value="Sigma2 domain of RNA polymerase sigma factors"/>
    <property type="match status" value="1"/>
</dbReference>
<comment type="caution">
    <text evidence="7">The sequence shown here is derived from an EMBL/GenBank/DDBJ whole genome shotgun (WGS) entry which is preliminary data.</text>
</comment>
<evidence type="ECO:0000259" key="6">
    <source>
        <dbReference type="Pfam" id="PF08281"/>
    </source>
</evidence>
<keyword evidence="3" id="KW-0731">Sigma factor</keyword>
<evidence type="ECO:0000313" key="8">
    <source>
        <dbReference type="Proteomes" id="UP000266441"/>
    </source>
</evidence>
<dbReference type="PANTHER" id="PTHR43133:SF46">
    <property type="entry name" value="RNA POLYMERASE SIGMA-70 FACTOR ECF SUBFAMILY"/>
    <property type="match status" value="1"/>
</dbReference>
<dbReference type="GO" id="GO:0006352">
    <property type="term" value="P:DNA-templated transcription initiation"/>
    <property type="evidence" value="ECO:0007669"/>
    <property type="project" value="InterPro"/>
</dbReference>
<dbReference type="InterPro" id="IPR013324">
    <property type="entry name" value="RNA_pol_sigma_r3/r4-like"/>
</dbReference>
<dbReference type="Pfam" id="PF04542">
    <property type="entry name" value="Sigma70_r2"/>
    <property type="match status" value="1"/>
</dbReference>
<organism evidence="7 8">
    <name type="scientific">Mariniphaga sediminis</name>
    <dbReference type="NCBI Taxonomy" id="1628158"/>
    <lineage>
        <taxon>Bacteria</taxon>
        <taxon>Pseudomonadati</taxon>
        <taxon>Bacteroidota</taxon>
        <taxon>Bacteroidia</taxon>
        <taxon>Marinilabiliales</taxon>
        <taxon>Prolixibacteraceae</taxon>
        <taxon>Mariniphaga</taxon>
    </lineage>
</organism>
<dbReference type="Pfam" id="PF08281">
    <property type="entry name" value="Sigma70_r4_2"/>
    <property type="match status" value="1"/>
</dbReference>
<dbReference type="Proteomes" id="UP000266441">
    <property type="component" value="Unassembled WGS sequence"/>
</dbReference>
<keyword evidence="4" id="KW-0804">Transcription</keyword>
<dbReference type="AlphaFoldDB" id="A0A399CZ90"/>
<sequence>MSLGTIHLNKEEDLLLRLKKGDKVAFELIFYKYKGKLFDFIRKSLPTSEEAENIIQDVFTNLWLYRKKLDSGKSLNALLYTMVRNELFMHLRKQIVRRKYVEEFGLFVNENDDSTQNQIEYNELKLLLAQLIESMPEKRKEVFKLSRYEGLSYKEIAKKLGISEHTVDTQIRKALSYLKENLKKTTFVLFSLFFKRF</sequence>
<dbReference type="NCBIfam" id="TIGR02985">
    <property type="entry name" value="Sig70_bacteroi1"/>
    <property type="match status" value="1"/>
</dbReference>
<dbReference type="GO" id="GO:0003677">
    <property type="term" value="F:DNA binding"/>
    <property type="evidence" value="ECO:0007669"/>
    <property type="project" value="InterPro"/>
</dbReference>
<dbReference type="InterPro" id="IPR007627">
    <property type="entry name" value="RNA_pol_sigma70_r2"/>
</dbReference>